<evidence type="ECO:0000313" key="2">
    <source>
        <dbReference type="Proteomes" id="UP000618986"/>
    </source>
</evidence>
<organism evidence="1 2">
    <name type="scientific">Micromonospora echinospora</name>
    <name type="common">Micromonospora purpurea</name>
    <dbReference type="NCBI Taxonomy" id="1877"/>
    <lineage>
        <taxon>Bacteria</taxon>
        <taxon>Bacillati</taxon>
        <taxon>Actinomycetota</taxon>
        <taxon>Actinomycetes</taxon>
        <taxon>Micromonosporales</taxon>
        <taxon>Micromonosporaceae</taxon>
        <taxon>Micromonospora</taxon>
    </lineage>
</organism>
<keyword evidence="2" id="KW-1185">Reference proteome</keyword>
<gene>
    <name evidence="1" type="ORF">FHU28_005230</name>
</gene>
<dbReference type="GeneID" id="300295753"/>
<dbReference type="RefSeq" id="WP_184687010.1">
    <property type="nucleotide sequence ID" value="NZ_JACHJC010000001.1"/>
</dbReference>
<proteinExistence type="predicted"/>
<evidence type="ECO:0008006" key="3">
    <source>
        <dbReference type="Google" id="ProtNLM"/>
    </source>
</evidence>
<dbReference type="EMBL" id="JACHJC010000001">
    <property type="protein sequence ID" value="MBB5115391.1"/>
    <property type="molecule type" value="Genomic_DNA"/>
</dbReference>
<protein>
    <recommendedName>
        <fullName evidence="3">DUF4276 family protein</fullName>
    </recommendedName>
</protein>
<name>A0ABR6MJ42_MICEC</name>
<dbReference type="Proteomes" id="UP000618986">
    <property type="component" value="Unassembled WGS sequence"/>
</dbReference>
<sequence>MSSRTYSGLFIAEGSSDQPLAEHIQLLFYERGVELMLSSPEFERLSSKVTKDVESRIAAGLALNHDPVDLIVVHRDADNAGYQTRLHEITTAYAATPSQAALIPVIPVRMTEAWLLLDETAIRQVAGNPRGRTNLGLPKVHEVESISDPKARLADCILRAADETGRRRDVVKARFNEHRRQLLDRLEPSGPLGRLESWKRLTHAVDQVVKGWK</sequence>
<reference evidence="1 2" key="1">
    <citation type="submission" date="2020-08" db="EMBL/GenBank/DDBJ databases">
        <title>Sequencing the genomes of 1000 actinobacteria strains.</title>
        <authorList>
            <person name="Klenk H.-P."/>
        </authorList>
    </citation>
    <scope>NUCLEOTIDE SEQUENCE [LARGE SCALE GENOMIC DNA]</scope>
    <source>
        <strain evidence="1 2">DSM 43036</strain>
    </source>
</reference>
<comment type="caution">
    <text evidence="1">The sequence shown here is derived from an EMBL/GenBank/DDBJ whole genome shotgun (WGS) entry which is preliminary data.</text>
</comment>
<accession>A0ABR6MJ42</accession>
<evidence type="ECO:0000313" key="1">
    <source>
        <dbReference type="EMBL" id="MBB5115391.1"/>
    </source>
</evidence>